<feature type="compositionally biased region" description="Basic residues" evidence="1">
    <location>
        <begin position="386"/>
        <end position="398"/>
    </location>
</feature>
<dbReference type="EMBL" id="CAADFL010000186">
    <property type="protein sequence ID" value="VFK11494.1"/>
    <property type="molecule type" value="Genomic_DNA"/>
</dbReference>
<dbReference type="EMBL" id="CAADFA010000187">
    <property type="protein sequence ID" value="VFJ56878.1"/>
    <property type="molecule type" value="Genomic_DNA"/>
</dbReference>
<sequence length="442" mass="49375">MGDRSRLIGYSCYFPTHPYQVMQLVAVFEPESYEKHRSNFEHTIQSLKFDLQREIITNGTNVKLSSRSQEYLIVNGENTYPANQSVIIIQEPHYDTQAQVNLFLGLRQLFSENDIASNTTFLAEGVFANETVSVAPLVQVAPDPLDDTVHLILSSFLVTGYIAYEWQQEKGIPIVGTEDPDLYDASAALWIARENKIWPITVAARNERMVQVLNKTLRSNKIPILFVGGLHLSSIEDVTLSSENIASSGILSTSAANKLSRAKKKGILQYLKEAGLGFIYLEPVSSLTLLEHKIPSERYRTLFQAQRSDHYQDYIKAFIEKYQSSQIASNPLHGGVTVKPSPQIASALLLDLQGSGSTIKREKGSGEKVSNDNGGSFWDKLLPWRGKTKTNGKSGKNRRYFEKDKTHNDLEGYDKRGMHKGSFDPDTGIQTKPAVPGRSIDT</sequence>
<dbReference type="Gene3D" id="3.10.380.10">
    <property type="entry name" value="Colicin E3-like ribonuclease domain"/>
    <property type="match status" value="1"/>
</dbReference>
<feature type="compositionally biased region" description="Basic and acidic residues" evidence="1">
    <location>
        <begin position="399"/>
        <end position="416"/>
    </location>
</feature>
<evidence type="ECO:0000313" key="3">
    <source>
        <dbReference type="EMBL" id="VFJ56796.1"/>
    </source>
</evidence>
<gene>
    <name evidence="3" type="ORF">BECKFM1743A_GA0114220_101756</name>
    <name evidence="5" type="ORF">BECKFM1743B_GA0114221_101862</name>
    <name evidence="4" type="ORF">BECKFM1743C_GA0114222_101872</name>
</gene>
<dbReference type="AlphaFoldDB" id="A0A450SSP5"/>
<name>A0A450SSP5_9GAMM</name>
<feature type="domain" description="Colicin E3-like ribonuclease" evidence="2">
    <location>
        <begin position="394"/>
        <end position="440"/>
    </location>
</feature>
<dbReference type="SUPFAM" id="SSF63840">
    <property type="entry name" value="Ribonuclease domain of colicin E3"/>
    <property type="match status" value="1"/>
</dbReference>
<dbReference type="InterPro" id="IPR036725">
    <property type="entry name" value="ColE3_ribonuclease_sf"/>
</dbReference>
<proteinExistence type="predicted"/>
<organism evidence="4">
    <name type="scientific">Candidatus Kentrum sp. FM</name>
    <dbReference type="NCBI Taxonomy" id="2126340"/>
    <lineage>
        <taxon>Bacteria</taxon>
        <taxon>Pseudomonadati</taxon>
        <taxon>Pseudomonadota</taxon>
        <taxon>Gammaproteobacteria</taxon>
        <taxon>Candidatus Kentrum</taxon>
    </lineage>
</organism>
<dbReference type="Pfam" id="PF09000">
    <property type="entry name" value="Cytotoxic"/>
    <property type="match status" value="1"/>
</dbReference>
<dbReference type="GO" id="GO:0003723">
    <property type="term" value="F:RNA binding"/>
    <property type="evidence" value="ECO:0007669"/>
    <property type="project" value="InterPro"/>
</dbReference>
<accession>A0A450SSP5</accession>
<evidence type="ECO:0000259" key="2">
    <source>
        <dbReference type="Pfam" id="PF09000"/>
    </source>
</evidence>
<feature type="region of interest" description="Disordered" evidence="1">
    <location>
        <begin position="380"/>
        <end position="442"/>
    </location>
</feature>
<dbReference type="GO" id="GO:0016788">
    <property type="term" value="F:hydrolase activity, acting on ester bonds"/>
    <property type="evidence" value="ECO:0007669"/>
    <property type="project" value="InterPro"/>
</dbReference>
<dbReference type="EMBL" id="CAADEZ010000175">
    <property type="protein sequence ID" value="VFJ56796.1"/>
    <property type="molecule type" value="Genomic_DNA"/>
</dbReference>
<dbReference type="InterPro" id="IPR009105">
    <property type="entry name" value="Colicin_E3_ribonuclease"/>
</dbReference>
<evidence type="ECO:0000313" key="4">
    <source>
        <dbReference type="EMBL" id="VFJ56878.1"/>
    </source>
</evidence>
<dbReference type="GO" id="GO:0043022">
    <property type="term" value="F:ribosome binding"/>
    <property type="evidence" value="ECO:0007669"/>
    <property type="project" value="InterPro"/>
</dbReference>
<protein>
    <submittedName>
        <fullName evidence="4">Cytotoxic</fullName>
    </submittedName>
</protein>
<reference evidence="4" key="1">
    <citation type="submission" date="2019-02" db="EMBL/GenBank/DDBJ databases">
        <authorList>
            <person name="Gruber-Vodicka R. H."/>
            <person name="Seah K. B. B."/>
        </authorList>
    </citation>
    <scope>NUCLEOTIDE SEQUENCE</scope>
    <source>
        <strain evidence="3">BECK_BZ163</strain>
        <strain evidence="5">BECK_BZ164</strain>
        <strain evidence="4">BECK_BZ165</strain>
    </source>
</reference>
<evidence type="ECO:0000256" key="1">
    <source>
        <dbReference type="SAM" id="MobiDB-lite"/>
    </source>
</evidence>
<evidence type="ECO:0000313" key="5">
    <source>
        <dbReference type="EMBL" id="VFK11494.1"/>
    </source>
</evidence>